<evidence type="ECO:0000313" key="1">
    <source>
        <dbReference type="EMBL" id="KAH7960887.1"/>
    </source>
</evidence>
<dbReference type="Proteomes" id="UP000821865">
    <property type="component" value="Chromosome 3"/>
</dbReference>
<accession>A0ACB8D8V7</accession>
<keyword evidence="2" id="KW-1185">Reference proteome</keyword>
<protein>
    <submittedName>
        <fullName evidence="1">Uncharacterized protein</fullName>
    </submittedName>
</protein>
<organism evidence="1 2">
    <name type="scientific">Dermacentor silvarum</name>
    <name type="common">Tick</name>
    <dbReference type="NCBI Taxonomy" id="543639"/>
    <lineage>
        <taxon>Eukaryota</taxon>
        <taxon>Metazoa</taxon>
        <taxon>Ecdysozoa</taxon>
        <taxon>Arthropoda</taxon>
        <taxon>Chelicerata</taxon>
        <taxon>Arachnida</taxon>
        <taxon>Acari</taxon>
        <taxon>Parasitiformes</taxon>
        <taxon>Ixodida</taxon>
        <taxon>Ixodoidea</taxon>
        <taxon>Ixodidae</taxon>
        <taxon>Rhipicephalinae</taxon>
        <taxon>Dermacentor</taxon>
    </lineage>
</organism>
<reference evidence="1" key="1">
    <citation type="submission" date="2020-05" db="EMBL/GenBank/DDBJ databases">
        <title>Large-scale comparative analyses of tick genomes elucidate their genetic diversity and vector capacities.</title>
        <authorList>
            <person name="Jia N."/>
            <person name="Wang J."/>
            <person name="Shi W."/>
            <person name="Du L."/>
            <person name="Sun Y."/>
            <person name="Zhan W."/>
            <person name="Jiang J."/>
            <person name="Wang Q."/>
            <person name="Zhang B."/>
            <person name="Ji P."/>
            <person name="Sakyi L.B."/>
            <person name="Cui X."/>
            <person name="Yuan T."/>
            <person name="Jiang B."/>
            <person name="Yang W."/>
            <person name="Lam T.T.-Y."/>
            <person name="Chang Q."/>
            <person name="Ding S."/>
            <person name="Wang X."/>
            <person name="Zhu J."/>
            <person name="Ruan X."/>
            <person name="Zhao L."/>
            <person name="Wei J."/>
            <person name="Que T."/>
            <person name="Du C."/>
            <person name="Cheng J."/>
            <person name="Dai P."/>
            <person name="Han X."/>
            <person name="Huang E."/>
            <person name="Gao Y."/>
            <person name="Liu J."/>
            <person name="Shao H."/>
            <person name="Ye R."/>
            <person name="Li L."/>
            <person name="Wei W."/>
            <person name="Wang X."/>
            <person name="Wang C."/>
            <person name="Yang T."/>
            <person name="Huo Q."/>
            <person name="Li W."/>
            <person name="Guo W."/>
            <person name="Chen H."/>
            <person name="Zhou L."/>
            <person name="Ni X."/>
            <person name="Tian J."/>
            <person name="Zhou Y."/>
            <person name="Sheng Y."/>
            <person name="Liu T."/>
            <person name="Pan Y."/>
            <person name="Xia L."/>
            <person name="Li J."/>
            <person name="Zhao F."/>
            <person name="Cao W."/>
        </authorList>
    </citation>
    <scope>NUCLEOTIDE SEQUENCE</scope>
    <source>
        <strain evidence="1">Dsil-2018</strain>
    </source>
</reference>
<name>A0ACB8D8V7_DERSI</name>
<dbReference type="EMBL" id="CM023472">
    <property type="protein sequence ID" value="KAH7960887.1"/>
    <property type="molecule type" value="Genomic_DNA"/>
</dbReference>
<sequence>MATTSTSPQTMPPSSEGCIPGEVAKSSPTPEAELQRKRRSFQECLEFLMPVYLLPFVFIDKEGICIYCILLTVVGLMGRLLPPAVAAMLPIAILPLGGVFDADHLAAQYLGPSVLTASILFAVAFSGDETTVFFRLCLYVIQRCALRMQPLFLYLQLLVLTLSLLLPSTIIVVFSTVFIDRFVTTVHDEIVGGDQRSVVRIQTASSSPIYSEEDRRPRWRRGSRVMKPERRARSVSMKTPRKTYFGGSGRPRREYDRENSWSRCVPVRRIRSFSLQSKPPSSILKRNPNTPPPTPVTTPSCAGPSPAPSTLDVILRTEDREGGSLLNGALSAATSPQPSPGREVWHNDRAEPSAVETMCVPPSSASSLFFRSQRKAPKSGSLTGPRTADASTARNSGVDESSTLLPSCSNVGAVVPLPPTAKCPKSDEQPSASTKSRSTVQHGRGVLSPHKAQRRHHASSANNKRQPEQAARQSLDTKAETRHESRRTSQPKSDTVPPPPKAAAPEPDPMPEPVQEKATAHKPQPETKLEVRGVLKKRSPQPQPGDVRRSDSLPSKSLQPIVPFENKDFGLRAPCALPAAGSVQPATGQGRLNAKCASMSETKSPIDKGSSSPSSFHASAQLHLTAQRSRDEQCPVNWLRWLVVSLPVVVTCCAISWASIYCNSLATCEDSIDEQTHRDMSKCAKVRHQNMKRHTIREALLFFWLIGIPVASSAYATQHPGRYLEGPYLGLTLLVLSTAPGPAWRRCWSLRLLCWRKICSRMPWDIILMIGSVMALSRTVEKYRLVEVGLAKLDDHFWAQRSAKSSQFILAVVTETPVSFYVVPVSMVASINVVLPVSLPLLIMREYFQTKCTEMLAYGVLLKCTAVLVIFLSMNTTGLFLFQGDQPPTAQAIYVIRNATDTDRATL</sequence>
<proteinExistence type="predicted"/>
<comment type="caution">
    <text evidence="1">The sequence shown here is derived from an EMBL/GenBank/DDBJ whole genome shotgun (WGS) entry which is preliminary data.</text>
</comment>
<evidence type="ECO:0000313" key="2">
    <source>
        <dbReference type="Proteomes" id="UP000821865"/>
    </source>
</evidence>
<gene>
    <name evidence="1" type="ORF">HPB49_024208</name>
</gene>